<protein>
    <recommendedName>
        <fullName evidence="1">Large ribosomal subunit protein uL3m</fullName>
    </recommendedName>
</protein>
<dbReference type="PANTHER" id="PTHR11229:SF8">
    <property type="entry name" value="LARGE RIBOSOMAL SUBUNIT PROTEIN UL3M"/>
    <property type="match status" value="1"/>
</dbReference>
<dbReference type="GO" id="GO:0005762">
    <property type="term" value="C:mitochondrial large ribosomal subunit"/>
    <property type="evidence" value="ECO:0007669"/>
    <property type="project" value="TreeGrafter"/>
</dbReference>
<dbReference type="AlphaFoldDB" id="A0A430QB48"/>
<name>A0A430QB48_SCHBO</name>
<evidence type="ECO:0000256" key="1">
    <source>
        <dbReference type="ARBA" id="ARBA00035209"/>
    </source>
</evidence>
<dbReference type="GO" id="GO:0003735">
    <property type="term" value="F:structural constituent of ribosome"/>
    <property type="evidence" value="ECO:0007669"/>
    <property type="project" value="InterPro"/>
</dbReference>
<dbReference type="SUPFAM" id="SSF50447">
    <property type="entry name" value="Translation proteins"/>
    <property type="match status" value="1"/>
</dbReference>
<dbReference type="PANTHER" id="PTHR11229">
    <property type="entry name" value="50S RIBOSOMAL PROTEIN L3"/>
    <property type="match status" value="1"/>
</dbReference>
<dbReference type="EMBL" id="QMKO01002072">
    <property type="protein sequence ID" value="RTG84922.1"/>
    <property type="molecule type" value="Genomic_DNA"/>
</dbReference>
<comment type="caution">
    <text evidence="2">The sequence shown here is derived from an EMBL/GenBank/DDBJ whole genome shotgun (WGS) entry which is preliminary data.</text>
</comment>
<dbReference type="InterPro" id="IPR009000">
    <property type="entry name" value="Transl_B-barrel_sf"/>
</dbReference>
<keyword evidence="2" id="KW-0687">Ribonucleoprotein</keyword>
<keyword evidence="3" id="KW-1185">Reference proteome</keyword>
<evidence type="ECO:0000313" key="2">
    <source>
        <dbReference type="EMBL" id="RTG84922.1"/>
    </source>
</evidence>
<reference evidence="2 3" key="1">
    <citation type="journal article" date="2019" name="PLoS Pathog.">
        <title>Genome sequence of the bovine parasite Schistosoma bovis Tanzania.</title>
        <authorList>
            <person name="Oey H."/>
            <person name="Zakrzewski M."/>
            <person name="Gobert G."/>
            <person name="Gravermann K."/>
            <person name="Stoye J."/>
            <person name="Jones M."/>
            <person name="Mcmanus D."/>
            <person name="Krause L."/>
        </authorList>
    </citation>
    <scope>NUCLEOTIDE SEQUENCE [LARGE SCALE GENOMIC DNA]</scope>
    <source>
        <strain evidence="2 3">TAN1997</strain>
    </source>
</reference>
<keyword evidence="2" id="KW-0689">Ribosomal protein</keyword>
<proteinExistence type="predicted"/>
<gene>
    <name evidence="2" type="ORF">DC041_0000658</name>
</gene>
<sequence length="339" mass="39081">MTVKFTYREPVRFMGSLNKVLYPWMNRKKPFWVTQEASPYVDEYITSENKTFLEQQRIDSLTSSTSPVITDQPAQVPWKPYVTQRCGLIAIKLGLYPMWTKTGKKIDCTIFQIPDNHAIRYTPPSEIDKYISLLHPRHYWLNNKRPPSWITQKRWGIQLVGAVSADPIEFTSEWCDLFKKAGIPPKRKISRFLVSPDAALKPGTPLSVHHFRVGDRLDITARTFSRLPGYAFCIALFEFQIVRINPKLGLIYVTGTTPGPVHAYCHLNDSWLRNRRRELNANPPPVPTYFPPSIVDETNSNQLDPSLCLDVDDDFEQDIYHESIHPSYSPSISYSEDSM</sequence>
<dbReference type="Gene3D" id="2.40.30.10">
    <property type="entry name" value="Translation factors"/>
    <property type="match status" value="1"/>
</dbReference>
<dbReference type="InterPro" id="IPR019927">
    <property type="entry name" value="Ribosomal_uL3_bac/org-type"/>
</dbReference>
<dbReference type="Proteomes" id="UP000290809">
    <property type="component" value="Unassembled WGS sequence"/>
</dbReference>
<organism evidence="2 3">
    <name type="scientific">Schistosoma bovis</name>
    <name type="common">Blood fluke</name>
    <dbReference type="NCBI Taxonomy" id="6184"/>
    <lineage>
        <taxon>Eukaryota</taxon>
        <taxon>Metazoa</taxon>
        <taxon>Spiralia</taxon>
        <taxon>Lophotrochozoa</taxon>
        <taxon>Platyhelminthes</taxon>
        <taxon>Trematoda</taxon>
        <taxon>Digenea</taxon>
        <taxon>Strigeidida</taxon>
        <taxon>Schistosomatoidea</taxon>
        <taxon>Schistosomatidae</taxon>
        <taxon>Schistosoma</taxon>
    </lineage>
</organism>
<evidence type="ECO:0000313" key="3">
    <source>
        <dbReference type="Proteomes" id="UP000290809"/>
    </source>
</evidence>
<dbReference type="STRING" id="6184.A0A430QB48"/>
<dbReference type="GO" id="GO:0006412">
    <property type="term" value="P:translation"/>
    <property type="evidence" value="ECO:0007669"/>
    <property type="project" value="InterPro"/>
</dbReference>
<accession>A0A430QB48</accession>